<evidence type="ECO:0000313" key="2">
    <source>
        <dbReference type="Proteomes" id="UP000198211"/>
    </source>
</evidence>
<dbReference type="EMBL" id="NBNE01000830">
    <property type="protein sequence ID" value="OWZ17006.1"/>
    <property type="molecule type" value="Genomic_DNA"/>
</dbReference>
<dbReference type="PANTHER" id="PTHR45023:SF4">
    <property type="entry name" value="GLYCINE-RICH PROTEIN-RELATED"/>
    <property type="match status" value="1"/>
</dbReference>
<name>A0A225WH09_9STRA</name>
<comment type="caution">
    <text evidence="1">The sequence shown here is derived from an EMBL/GenBank/DDBJ whole genome shotgun (WGS) entry which is preliminary data.</text>
</comment>
<organism evidence="1 2">
    <name type="scientific">Phytophthora megakarya</name>
    <dbReference type="NCBI Taxonomy" id="4795"/>
    <lineage>
        <taxon>Eukaryota</taxon>
        <taxon>Sar</taxon>
        <taxon>Stramenopiles</taxon>
        <taxon>Oomycota</taxon>
        <taxon>Peronosporomycetes</taxon>
        <taxon>Peronosporales</taxon>
        <taxon>Peronosporaceae</taxon>
        <taxon>Phytophthora</taxon>
    </lineage>
</organism>
<reference evidence="2" key="1">
    <citation type="submission" date="2017-03" db="EMBL/GenBank/DDBJ databases">
        <title>Phytopthora megakarya and P. palmivora, two closely related causual agents of cacao black pod achieved similar genome size and gene model numbers by different mechanisms.</title>
        <authorList>
            <person name="Ali S."/>
            <person name="Shao J."/>
            <person name="Larry D.J."/>
            <person name="Kronmiller B."/>
            <person name="Shen D."/>
            <person name="Strem M.D."/>
            <person name="Melnick R.L."/>
            <person name="Guiltinan M.J."/>
            <person name="Tyler B.M."/>
            <person name="Meinhardt L.W."/>
            <person name="Bailey B.A."/>
        </authorList>
    </citation>
    <scope>NUCLEOTIDE SEQUENCE [LARGE SCALE GENOMIC DNA]</scope>
    <source>
        <strain evidence="2">zdho120</strain>
    </source>
</reference>
<dbReference type="OrthoDB" id="123730at2759"/>
<accession>A0A225WH09</accession>
<sequence length="184" mass="20990">MGRGKTWCDEEDEALARHTKNSIQGTDQKITAFWEDVYQRAAATFNGEARPGRPSKIAGASFFTMLQNLPARNESGKNEEDHVNDAVTLYQDSHGSRFEYLSCWMILYAAPKFAAFIFPPIRSVAMTSCQTNTNRLVHALKDEIKPIRHVFKKQQLTPPLHFCGNYVATTRRNTRKYWLKSSGK</sequence>
<evidence type="ECO:0000313" key="1">
    <source>
        <dbReference type="EMBL" id="OWZ17006.1"/>
    </source>
</evidence>
<protein>
    <submittedName>
        <fullName evidence="1">Uncharacterized protein</fullName>
    </submittedName>
</protein>
<dbReference type="AlphaFoldDB" id="A0A225WH09"/>
<proteinExistence type="predicted"/>
<dbReference type="PANTHER" id="PTHR45023">
    <property type="match status" value="1"/>
</dbReference>
<keyword evidence="2" id="KW-1185">Reference proteome</keyword>
<gene>
    <name evidence="1" type="ORF">PHMEG_0009123</name>
</gene>
<dbReference type="Proteomes" id="UP000198211">
    <property type="component" value="Unassembled WGS sequence"/>
</dbReference>